<evidence type="ECO:0000313" key="2">
    <source>
        <dbReference type="Proteomes" id="UP000077787"/>
    </source>
</evidence>
<evidence type="ECO:0000313" key="1">
    <source>
        <dbReference type="EMBL" id="ANF28013.1"/>
    </source>
</evidence>
<name>A0A172WX46_STUST</name>
<proteinExistence type="predicted"/>
<reference evidence="1 2" key="1">
    <citation type="submission" date="2016-05" db="EMBL/GenBank/DDBJ databases">
        <title>Genome sequence of Pseudomonas stutzeri 273 and identification of the exopolysaccharide biosynthesis locus.</title>
        <authorList>
            <person name="Wu S."/>
            <person name="Sun C."/>
        </authorList>
    </citation>
    <scope>NUCLEOTIDE SEQUENCE [LARGE SCALE GENOMIC DNA]</scope>
    <source>
        <strain evidence="1 2">273</strain>
    </source>
</reference>
<dbReference type="Proteomes" id="UP000077787">
    <property type="component" value="Chromosome"/>
</dbReference>
<organism evidence="1 2">
    <name type="scientific">Stutzerimonas stutzeri</name>
    <name type="common">Pseudomonas stutzeri</name>
    <dbReference type="NCBI Taxonomy" id="316"/>
    <lineage>
        <taxon>Bacteria</taxon>
        <taxon>Pseudomonadati</taxon>
        <taxon>Pseudomonadota</taxon>
        <taxon>Gammaproteobacteria</taxon>
        <taxon>Pseudomonadales</taxon>
        <taxon>Pseudomonadaceae</taxon>
        <taxon>Stutzerimonas</taxon>
    </lineage>
</organism>
<dbReference type="EMBL" id="CP015641">
    <property type="protein sequence ID" value="ANF28013.1"/>
    <property type="molecule type" value="Genomic_DNA"/>
</dbReference>
<sequence>MQPIEFDRRGTIRFRENKIVRHLLDFAEPRGCGLNELARMDFSQEDRMQLAQLIGYSVSGYGDLSYASRESVETADAIAEALSATPSPAMDAKEV</sequence>
<gene>
    <name evidence="1" type="ORF">PS273GM_12980</name>
</gene>
<protein>
    <submittedName>
        <fullName evidence="1">Uncharacterized protein</fullName>
    </submittedName>
</protein>
<accession>A0A172WX46</accession>
<dbReference type="AlphaFoldDB" id="A0A172WX46"/>